<feature type="chain" id="PRO_5017392033" description="Right handed beta helix region" evidence="1">
    <location>
        <begin position="24"/>
        <end position="481"/>
    </location>
</feature>
<accession>A0A399EVG4</accession>
<dbReference type="InterPro" id="IPR012334">
    <property type="entry name" value="Pectin_lyas_fold"/>
</dbReference>
<dbReference type="InterPro" id="IPR011050">
    <property type="entry name" value="Pectin_lyase_fold/virulence"/>
</dbReference>
<dbReference type="PROSITE" id="PS51257">
    <property type="entry name" value="PROKAR_LIPOPROTEIN"/>
    <property type="match status" value="1"/>
</dbReference>
<dbReference type="AlphaFoldDB" id="A0A399EVG4"/>
<evidence type="ECO:0000256" key="1">
    <source>
        <dbReference type="SAM" id="SignalP"/>
    </source>
</evidence>
<dbReference type="EMBL" id="QXDL01000033">
    <property type="protein sequence ID" value="RIH87625.1"/>
    <property type="molecule type" value="Genomic_DNA"/>
</dbReference>
<evidence type="ECO:0000313" key="2">
    <source>
        <dbReference type="EMBL" id="RIH87625.1"/>
    </source>
</evidence>
<dbReference type="RefSeq" id="WP_119314322.1">
    <property type="nucleotide sequence ID" value="NZ_QXDL01000033.1"/>
</dbReference>
<dbReference type="Gene3D" id="2.160.20.10">
    <property type="entry name" value="Single-stranded right-handed beta-helix, Pectin lyase-like"/>
    <property type="match status" value="1"/>
</dbReference>
<sequence>MKRSWLIWSSVALLGLLAACQQAGQPQPVVPVPRQPGQGVPRVDPDYGLSVADWWARHPLNPDARGGIPVGGVAPFANVVTLRPGDDVQAVIDKYQDQGVTIRLEPGTYYWPLVHTHPTDPTARFSVVTRGYSNIQLVADEPGTVVVKGRILISGIQFAMPKGSKDPEVRTYDESSLCKASYYHPHHEECLQVLRDLPGNVYIKNITFDGDGEFIAPLVNVRSARDVVLDNVTFRNHTIDPDSHHAGQLEAASAVNNVWVRGGRFLEAAPGAPYSIATYMDGLHGGGVIYSDMAGTKSTSNLFLTNDDFTEDTDLPRDGVQPDEYRNGRYLVLAYNTYPSIHTAIAMTAADSLVEANEVPGLVNHFVAVNPMCSRRFPEEVGHYPQLRHLIRGNAIAELDDVVTLEAVTDTFKVCLPTAGLGQVRVENNRLGRLRETPVRILLPSQEELERAGLSYTQSQVEGVIAKPNELRNNCVGGSCQ</sequence>
<proteinExistence type="predicted"/>
<keyword evidence="3" id="KW-1185">Reference proteome</keyword>
<dbReference type="Proteomes" id="UP000265715">
    <property type="component" value="Unassembled WGS sequence"/>
</dbReference>
<gene>
    <name evidence="2" type="ORF">Mterra_01151</name>
</gene>
<evidence type="ECO:0000313" key="3">
    <source>
        <dbReference type="Proteomes" id="UP000265715"/>
    </source>
</evidence>
<keyword evidence="1" id="KW-0732">Signal</keyword>
<organism evidence="2 3">
    <name type="scientific">Calidithermus terrae</name>
    <dbReference type="NCBI Taxonomy" id="1408545"/>
    <lineage>
        <taxon>Bacteria</taxon>
        <taxon>Thermotogati</taxon>
        <taxon>Deinococcota</taxon>
        <taxon>Deinococci</taxon>
        <taxon>Thermales</taxon>
        <taxon>Thermaceae</taxon>
        <taxon>Calidithermus</taxon>
    </lineage>
</organism>
<feature type="signal peptide" evidence="1">
    <location>
        <begin position="1"/>
        <end position="23"/>
    </location>
</feature>
<comment type="caution">
    <text evidence="2">The sequence shown here is derived from an EMBL/GenBank/DDBJ whole genome shotgun (WGS) entry which is preliminary data.</text>
</comment>
<name>A0A399EVG4_9DEIN</name>
<dbReference type="OrthoDB" id="33935at2"/>
<reference evidence="2 3" key="1">
    <citation type="submission" date="2018-08" db="EMBL/GenBank/DDBJ databases">
        <title>Meiothermus terrae DSM 26712 genome sequencing project.</title>
        <authorList>
            <person name="Da Costa M.S."/>
            <person name="Albuquerque L."/>
            <person name="Raposo P."/>
            <person name="Froufe H.J.C."/>
            <person name="Barroso C.S."/>
            <person name="Egas C."/>
        </authorList>
    </citation>
    <scope>NUCLEOTIDE SEQUENCE [LARGE SCALE GENOMIC DNA]</scope>
    <source>
        <strain evidence="2 3">DSM 26712</strain>
    </source>
</reference>
<evidence type="ECO:0008006" key="4">
    <source>
        <dbReference type="Google" id="ProtNLM"/>
    </source>
</evidence>
<dbReference type="SUPFAM" id="SSF51126">
    <property type="entry name" value="Pectin lyase-like"/>
    <property type="match status" value="1"/>
</dbReference>
<protein>
    <recommendedName>
        <fullName evidence="4">Right handed beta helix region</fullName>
    </recommendedName>
</protein>